<dbReference type="PANTHER" id="PTHR35549:SF3">
    <property type="entry name" value="E3 UBIQUITIN-PROTEIN LIGASE LIN"/>
    <property type="match status" value="1"/>
</dbReference>
<feature type="domain" description="Putative E3 ubiquitin-protein ligase LIN ARM-like" evidence="3">
    <location>
        <begin position="711"/>
        <end position="1078"/>
    </location>
</feature>
<feature type="domain" description="Putative E3 ubiquitin-protein ligase LIN ARM repeats" evidence="4">
    <location>
        <begin position="549"/>
        <end position="710"/>
    </location>
</feature>
<feature type="region of interest" description="Disordered" evidence="1">
    <location>
        <begin position="134"/>
        <end position="182"/>
    </location>
</feature>
<dbReference type="PANTHER" id="PTHR35549">
    <property type="entry name" value="OS04G0584500 PROTEIN"/>
    <property type="match status" value="1"/>
</dbReference>
<dbReference type="Pfam" id="PF23628">
    <property type="entry name" value="ARM_LIN_C"/>
    <property type="match status" value="1"/>
</dbReference>
<dbReference type="InterPro" id="IPR016024">
    <property type="entry name" value="ARM-type_fold"/>
</dbReference>
<gene>
    <name evidence="5" type="ORF">VNO80_29280</name>
</gene>
<dbReference type="SUPFAM" id="SSF48371">
    <property type="entry name" value="ARM repeat"/>
    <property type="match status" value="2"/>
</dbReference>
<dbReference type="EMBL" id="JAYMYR010000011">
    <property type="protein sequence ID" value="KAK7332527.1"/>
    <property type="molecule type" value="Genomic_DNA"/>
</dbReference>
<feature type="compositionally biased region" description="Polar residues" evidence="1">
    <location>
        <begin position="170"/>
        <end position="181"/>
    </location>
</feature>
<evidence type="ECO:0000259" key="2">
    <source>
        <dbReference type="Pfam" id="PF23568"/>
    </source>
</evidence>
<proteinExistence type="predicted"/>
<accession>A0AAN9LDH4</accession>
<dbReference type="Pfam" id="PF23568">
    <property type="entry name" value="ARM_LIN"/>
    <property type="match status" value="1"/>
</dbReference>
<evidence type="ECO:0000313" key="5">
    <source>
        <dbReference type="EMBL" id="KAK7332527.1"/>
    </source>
</evidence>
<dbReference type="InterPro" id="IPR056512">
    <property type="entry name" value="LIN_N"/>
</dbReference>
<comment type="caution">
    <text evidence="5">The sequence shown here is derived from an EMBL/GenBank/DDBJ whole genome shotgun (WGS) entry which is preliminary data.</text>
</comment>
<reference evidence="5 6" key="1">
    <citation type="submission" date="2024-01" db="EMBL/GenBank/DDBJ databases">
        <title>The genomes of 5 underutilized Papilionoideae crops provide insights into root nodulation and disease resistanc.</title>
        <authorList>
            <person name="Jiang F."/>
        </authorList>
    </citation>
    <scope>NUCLEOTIDE SEQUENCE [LARGE SCALE GENOMIC DNA]</scope>
    <source>
        <strain evidence="5">JINMINGXINNONG_FW02</strain>
        <tissue evidence="5">Leaves</tissue>
    </source>
</reference>
<dbReference type="InterPro" id="IPR056514">
    <property type="entry name" value="ARM_LIN_2nd"/>
</dbReference>
<evidence type="ECO:0000256" key="1">
    <source>
        <dbReference type="SAM" id="MobiDB-lite"/>
    </source>
</evidence>
<evidence type="ECO:0000259" key="4">
    <source>
        <dbReference type="Pfam" id="PF23654"/>
    </source>
</evidence>
<dbReference type="InterPro" id="IPR011989">
    <property type="entry name" value="ARM-like"/>
</dbReference>
<organism evidence="5 6">
    <name type="scientific">Phaseolus coccineus</name>
    <name type="common">Scarlet runner bean</name>
    <name type="synonym">Phaseolus multiflorus</name>
    <dbReference type="NCBI Taxonomy" id="3886"/>
    <lineage>
        <taxon>Eukaryota</taxon>
        <taxon>Viridiplantae</taxon>
        <taxon>Streptophyta</taxon>
        <taxon>Embryophyta</taxon>
        <taxon>Tracheophyta</taxon>
        <taxon>Spermatophyta</taxon>
        <taxon>Magnoliopsida</taxon>
        <taxon>eudicotyledons</taxon>
        <taxon>Gunneridae</taxon>
        <taxon>Pentapetalae</taxon>
        <taxon>rosids</taxon>
        <taxon>fabids</taxon>
        <taxon>Fabales</taxon>
        <taxon>Fabaceae</taxon>
        <taxon>Papilionoideae</taxon>
        <taxon>50 kb inversion clade</taxon>
        <taxon>NPAAA clade</taxon>
        <taxon>indigoferoid/millettioid clade</taxon>
        <taxon>Phaseoleae</taxon>
        <taxon>Phaseolus</taxon>
    </lineage>
</organism>
<feature type="domain" description="Putative E3 ubiquitin-protein ligase LIN N-terminal" evidence="2">
    <location>
        <begin position="193"/>
        <end position="421"/>
    </location>
</feature>
<keyword evidence="6" id="KW-1185">Reference proteome</keyword>
<dbReference type="Gene3D" id="1.25.10.10">
    <property type="entry name" value="Leucine-rich Repeat Variant"/>
    <property type="match status" value="1"/>
</dbReference>
<protein>
    <recommendedName>
        <fullName evidence="7">E3 ubiquitin-protein ligase LIN</fullName>
    </recommendedName>
</protein>
<feature type="compositionally biased region" description="Basic and acidic residues" evidence="1">
    <location>
        <begin position="138"/>
        <end position="155"/>
    </location>
</feature>
<evidence type="ECO:0000259" key="3">
    <source>
        <dbReference type="Pfam" id="PF23628"/>
    </source>
</evidence>
<sequence>MSCVINTTIFKIISYALCSKVVTVSLTKIRMHEKHKDSNIVLTSLVGCGVCRGGGSLRLSKYDTCEELSPFYFLYLFRSSSKNVIEALLASYFSFNSFLIHQLMAPFGEYSAQCPTTKRPKHKLAQHEKKPLPAYICHDPKGLRSPKHKVEKDSAKSVSSSQHKRVGSASERSNFKSQVSEDSTRVGPLMDEVAIGAVIAVLSGYIGRYVKDDLFRKTIREKCSSVLDKRRRKDSGDKVIVDMELGMKKVDRLVESQGTMEQMKIIKRLRNSIELLTVVATSNSKTSRDASTCGVSNSHLSACAQLYLAIAYKLQKNDRVSSKHLLQVFCDSPSFARTYLLPDLWEHLFLPHLLHVKIWYNTGLEFFSNEAHGEKEQKMKVHNKVYNEKIDSGTILFAQYYKQWLKVGASEPPVPNVSLPSRPSYRLSRRSSDSFVSNSSVNQNLYKTVFGSKLEQQPSGLGDRNGVLRITTGQEIDEKLYEDELQSSSIQKGDRVFVGRSSQLGKNQAQLWPVSQRLDYFQCLSCRFIPKESFDNSNCRPKNASTVFSRDFVGAITTIGSSDILSDCEFAIRVITKAWLNSPGDPLIEEALTRPSVVEAMLEVLFSSTNDEILELIISILAELIGRNGAIKQIILNSDPQLEIFVRLLRSTSLFLKAAILLYLSQPKAKQMLSSEWVPLILRVLEFGDKLQTLFTVQCSPQVAAFYVLDQLLTGFDEDKNLENARQVLSLGGLTLLMTRIEGEVHERNNAAMIISCCIRAEGSCRSFLADNINKTSLLELIVVGSKQNSSGYALSVLAELLYLDRRTKTLNFLKGLKDGWGGINVMHVFFIYLEKAPPEERPIVAVILLLLDLMEDPFQGSLYRSEAIQALVAALNCQACNDRVQQQSARALYLLGGHFSHSGKSLMEKSLLQKAGFREICFEASYPGKENVVYDSIHQNVEEEEAESWQKRKASVLFKNGNKNLLSALADTIANGIPCLARASLITISWMSSYLNLIEDTMLPPMAFSILREQLLQSLNYDKDVEERVLASYSLLYLVKYSGCVSAIPSLDKDSLTHLRNLSLVTWTANELIAIFSRRSLQLRQ</sequence>
<dbReference type="InterPro" id="IPR055566">
    <property type="entry name" value="ARM_LIN"/>
</dbReference>
<evidence type="ECO:0000313" key="6">
    <source>
        <dbReference type="Proteomes" id="UP001374584"/>
    </source>
</evidence>
<dbReference type="AlphaFoldDB" id="A0AAN9LDH4"/>
<evidence type="ECO:0008006" key="7">
    <source>
        <dbReference type="Google" id="ProtNLM"/>
    </source>
</evidence>
<dbReference type="Pfam" id="PF23654">
    <property type="entry name" value="ARM_LIN_2nd"/>
    <property type="match status" value="1"/>
</dbReference>
<name>A0AAN9LDH4_PHACN</name>
<dbReference type="Proteomes" id="UP001374584">
    <property type="component" value="Unassembled WGS sequence"/>
</dbReference>